<gene>
    <name evidence="2" type="ORF">AOQ84DRAFT_382018</name>
</gene>
<protein>
    <submittedName>
        <fullName evidence="2">Uncharacterized protein</fullName>
    </submittedName>
</protein>
<dbReference type="Proteomes" id="UP000250140">
    <property type="component" value="Unassembled WGS sequence"/>
</dbReference>
<feature type="region of interest" description="Disordered" evidence="1">
    <location>
        <begin position="48"/>
        <end position="67"/>
    </location>
</feature>
<keyword evidence="3" id="KW-1185">Reference proteome</keyword>
<reference evidence="2 3" key="1">
    <citation type="journal article" date="2016" name="Nat. Commun.">
        <title>Ectomycorrhizal ecology is imprinted in the genome of the dominant symbiotic fungus Cenococcum geophilum.</title>
        <authorList>
            <consortium name="DOE Joint Genome Institute"/>
            <person name="Peter M."/>
            <person name="Kohler A."/>
            <person name="Ohm R.A."/>
            <person name="Kuo A."/>
            <person name="Krutzmann J."/>
            <person name="Morin E."/>
            <person name="Arend M."/>
            <person name="Barry K.W."/>
            <person name="Binder M."/>
            <person name="Choi C."/>
            <person name="Clum A."/>
            <person name="Copeland A."/>
            <person name="Grisel N."/>
            <person name="Haridas S."/>
            <person name="Kipfer T."/>
            <person name="LaButti K."/>
            <person name="Lindquist E."/>
            <person name="Lipzen A."/>
            <person name="Maire R."/>
            <person name="Meier B."/>
            <person name="Mihaltcheva S."/>
            <person name="Molinier V."/>
            <person name="Murat C."/>
            <person name="Poggeler S."/>
            <person name="Quandt C.A."/>
            <person name="Sperisen C."/>
            <person name="Tritt A."/>
            <person name="Tisserant E."/>
            <person name="Crous P.W."/>
            <person name="Henrissat B."/>
            <person name="Nehls U."/>
            <person name="Egli S."/>
            <person name="Spatafora J.W."/>
            <person name="Grigoriev I.V."/>
            <person name="Martin F.M."/>
        </authorList>
    </citation>
    <scope>NUCLEOTIDE SEQUENCE [LARGE SCALE GENOMIC DNA]</scope>
    <source>
        <strain evidence="2 3">CBS 207.34</strain>
    </source>
</reference>
<feature type="compositionally biased region" description="Polar residues" evidence="1">
    <location>
        <begin position="146"/>
        <end position="164"/>
    </location>
</feature>
<evidence type="ECO:0000313" key="2">
    <source>
        <dbReference type="EMBL" id="OCL03047.1"/>
    </source>
</evidence>
<proteinExistence type="predicted"/>
<evidence type="ECO:0000313" key="3">
    <source>
        <dbReference type="Proteomes" id="UP000250140"/>
    </source>
</evidence>
<dbReference type="AlphaFoldDB" id="A0A8E2JN01"/>
<feature type="region of interest" description="Disordered" evidence="1">
    <location>
        <begin position="90"/>
        <end position="164"/>
    </location>
</feature>
<organism evidence="2 3">
    <name type="scientific">Glonium stellatum</name>
    <dbReference type="NCBI Taxonomy" id="574774"/>
    <lineage>
        <taxon>Eukaryota</taxon>
        <taxon>Fungi</taxon>
        <taxon>Dikarya</taxon>
        <taxon>Ascomycota</taxon>
        <taxon>Pezizomycotina</taxon>
        <taxon>Dothideomycetes</taxon>
        <taxon>Pleosporomycetidae</taxon>
        <taxon>Gloniales</taxon>
        <taxon>Gloniaceae</taxon>
        <taxon>Glonium</taxon>
    </lineage>
</organism>
<dbReference type="EMBL" id="KV750822">
    <property type="protein sequence ID" value="OCL03047.1"/>
    <property type="molecule type" value="Genomic_DNA"/>
</dbReference>
<accession>A0A8E2JN01</accession>
<evidence type="ECO:0000256" key="1">
    <source>
        <dbReference type="SAM" id="MobiDB-lite"/>
    </source>
</evidence>
<feature type="non-terminal residue" evidence="2">
    <location>
        <position position="164"/>
    </location>
</feature>
<name>A0A8E2JN01_9PEZI</name>
<sequence length="164" mass="17371">MAIAKIPGAEVIPDKMVERMPESEQKDYQEALVDTIFDNQSEPPPWYTKPLWEYIPPPPPPLQAQTQDEIAGNSVPEPVYVLEALDLSDYPTVAPSPTDLPPIGASRAASNTPTLQADLPPTGASRAASGPPTLQADSPLQARPSPESSAPATSGPSQARPSPE</sequence>